<evidence type="ECO:0000259" key="1">
    <source>
        <dbReference type="Pfam" id="PF09346"/>
    </source>
</evidence>
<dbReference type="InterPro" id="IPR018958">
    <property type="entry name" value="Knr4/Smi1-like_dom"/>
</dbReference>
<accession>A0A848D3A0</accession>
<evidence type="ECO:0000313" key="2">
    <source>
        <dbReference type="EMBL" id="NMF00583.1"/>
    </source>
</evidence>
<dbReference type="Gene3D" id="3.40.1580.10">
    <property type="entry name" value="SMI1/KNR4-like"/>
    <property type="match status" value="1"/>
</dbReference>
<dbReference type="RefSeq" id="WP_168976242.1">
    <property type="nucleotide sequence ID" value="NZ_JABAGO010000049.1"/>
</dbReference>
<name>A0A848D3A0_ANEAE</name>
<gene>
    <name evidence="2" type="ORF">HF838_20375</name>
</gene>
<sequence length="205" mass="23862">MNVQTDKQFIELCLDTYFSKRHRVQMKLPVKIDPQDGGVPASMVNGEVDEEGYVAWKMLPSTVTEEEITEIEQGLPARLPSLFRAYLTTRFVLDMQIINPPYFFMLPELPADNPFQDIAFTLQAWNLLLITGYIPFAEYQDGWGPICFDTKQQTVDGDYAIVWFDHEHLLHELDEGDYVSREKVESYAQTLFPSFRVFMTELFLR</sequence>
<protein>
    <recommendedName>
        <fullName evidence="1">Knr4/Smi1-like domain-containing protein</fullName>
    </recommendedName>
</protein>
<dbReference type="Proteomes" id="UP000561326">
    <property type="component" value="Unassembled WGS sequence"/>
</dbReference>
<dbReference type="SUPFAM" id="SSF160631">
    <property type="entry name" value="SMI1/KNR4-like"/>
    <property type="match status" value="1"/>
</dbReference>
<dbReference type="Pfam" id="PF09346">
    <property type="entry name" value="SMI1_KNR4"/>
    <property type="match status" value="1"/>
</dbReference>
<feature type="domain" description="Knr4/Smi1-like" evidence="1">
    <location>
        <begin position="63"/>
        <end position="171"/>
    </location>
</feature>
<dbReference type="EMBL" id="JABAGO010000049">
    <property type="protein sequence ID" value="NMF00583.1"/>
    <property type="molecule type" value="Genomic_DNA"/>
</dbReference>
<dbReference type="InterPro" id="IPR037883">
    <property type="entry name" value="Knr4/Smi1-like_sf"/>
</dbReference>
<dbReference type="AlphaFoldDB" id="A0A848D3A0"/>
<evidence type="ECO:0000313" key="3">
    <source>
        <dbReference type="Proteomes" id="UP000561326"/>
    </source>
</evidence>
<comment type="caution">
    <text evidence="2">The sequence shown here is derived from an EMBL/GenBank/DDBJ whole genome shotgun (WGS) entry which is preliminary data.</text>
</comment>
<proteinExistence type="predicted"/>
<reference evidence="2 3" key="1">
    <citation type="submission" date="2020-04" db="EMBL/GenBank/DDBJ databases">
        <authorList>
            <person name="Hitch T.C.A."/>
            <person name="Wylensek D."/>
            <person name="Clavel T."/>
        </authorList>
    </citation>
    <scope>NUCLEOTIDE SEQUENCE [LARGE SCALE GENOMIC DNA]</scope>
    <source>
        <strain evidence="2 3">WB01_D5_05</strain>
    </source>
</reference>
<organism evidence="2 3">
    <name type="scientific">Aneurinibacillus aneurinilyticus</name>
    <name type="common">Bacillus aneurinolyticus</name>
    <dbReference type="NCBI Taxonomy" id="1391"/>
    <lineage>
        <taxon>Bacteria</taxon>
        <taxon>Bacillati</taxon>
        <taxon>Bacillota</taxon>
        <taxon>Bacilli</taxon>
        <taxon>Bacillales</taxon>
        <taxon>Paenibacillaceae</taxon>
        <taxon>Aneurinibacillus group</taxon>
        <taxon>Aneurinibacillus</taxon>
    </lineage>
</organism>